<keyword evidence="1" id="KW-0812">Transmembrane</keyword>
<dbReference type="EMBL" id="RDEX01000001">
    <property type="protein sequence ID" value="RLY94649.1"/>
    <property type="molecule type" value="Genomic_DNA"/>
</dbReference>
<name>A0A3L9L9T3_9MICC</name>
<keyword evidence="3" id="KW-1185">Reference proteome</keyword>
<evidence type="ECO:0000256" key="1">
    <source>
        <dbReference type="SAM" id="Phobius"/>
    </source>
</evidence>
<dbReference type="AlphaFoldDB" id="A0A3L9L9T3"/>
<gene>
    <name evidence="2" type="ORF">EAE32_05700</name>
</gene>
<reference evidence="2 3" key="1">
    <citation type="submission" date="2018-10" db="EMBL/GenBank/DDBJ databases">
        <title>Kocuria tytonicola, new bacteria from the preen glands of American barn owls (Tyto furcata).</title>
        <authorList>
            <person name="Braun M.S."/>
            <person name="Wang E."/>
            <person name="Zimmermann S."/>
            <person name="Boutin S."/>
            <person name="Wagner H."/>
            <person name="Wink M."/>
        </authorList>
    </citation>
    <scope>NUCLEOTIDE SEQUENCE [LARGE SCALE GENOMIC DNA]</scope>
    <source>
        <strain evidence="2 3">473</strain>
    </source>
</reference>
<evidence type="ECO:0000313" key="2">
    <source>
        <dbReference type="EMBL" id="RLY94649.1"/>
    </source>
</evidence>
<accession>A0A3L9L9T3</accession>
<protein>
    <submittedName>
        <fullName evidence="2">Uncharacterized protein</fullName>
    </submittedName>
</protein>
<evidence type="ECO:0000313" key="3">
    <source>
        <dbReference type="Proteomes" id="UP000277871"/>
    </source>
</evidence>
<keyword evidence="1" id="KW-1133">Transmembrane helix</keyword>
<proteinExistence type="predicted"/>
<comment type="caution">
    <text evidence="2">The sequence shown here is derived from an EMBL/GenBank/DDBJ whole genome shotgun (WGS) entry which is preliminary data.</text>
</comment>
<organism evidence="2 3">
    <name type="scientific">Kocuria tytonicola</name>
    <dbReference type="NCBI Taxonomy" id="2055946"/>
    <lineage>
        <taxon>Bacteria</taxon>
        <taxon>Bacillati</taxon>
        <taxon>Actinomycetota</taxon>
        <taxon>Actinomycetes</taxon>
        <taxon>Micrococcales</taxon>
        <taxon>Micrococcaceae</taxon>
        <taxon>Kocuria</taxon>
    </lineage>
</organism>
<feature type="transmembrane region" description="Helical" evidence="1">
    <location>
        <begin position="58"/>
        <end position="79"/>
    </location>
</feature>
<keyword evidence="1" id="KW-0472">Membrane</keyword>
<dbReference type="Proteomes" id="UP000277871">
    <property type="component" value="Unassembled WGS sequence"/>
</dbReference>
<sequence length="126" mass="13821">MITVNQPRRRQRTTTVVSAVGLVLLFVCCFSLPEGLVALSQAAADHGGQPLTERGWVMVVVGFGTLLVGGVLTIVAVVLRRTAPPQPVAEDELLEEQYGTGSVVNEYDPLQLNPNYRIREQRHGRR</sequence>